<proteinExistence type="predicted"/>
<dbReference type="Gramene" id="OMO80942">
    <property type="protein sequence ID" value="OMO80942"/>
    <property type="gene ID" value="CCACVL1_12691"/>
</dbReference>
<name>A0A1R3IEC7_COCAP</name>
<sequence length="31" mass="3516">METTIKAQLNKMLAKDLARWTASSVEHDTIL</sequence>
<protein>
    <submittedName>
        <fullName evidence="1">Uncharacterized protein</fullName>
    </submittedName>
</protein>
<accession>A0A1R3IEC7</accession>
<evidence type="ECO:0000313" key="2">
    <source>
        <dbReference type="Proteomes" id="UP000188268"/>
    </source>
</evidence>
<dbReference type="EMBL" id="AWWV01010235">
    <property type="protein sequence ID" value="OMO80942.1"/>
    <property type="molecule type" value="Genomic_DNA"/>
</dbReference>
<gene>
    <name evidence="1" type="ORF">CCACVL1_12691</name>
</gene>
<organism evidence="1 2">
    <name type="scientific">Corchorus capsularis</name>
    <name type="common">Jute</name>
    <dbReference type="NCBI Taxonomy" id="210143"/>
    <lineage>
        <taxon>Eukaryota</taxon>
        <taxon>Viridiplantae</taxon>
        <taxon>Streptophyta</taxon>
        <taxon>Embryophyta</taxon>
        <taxon>Tracheophyta</taxon>
        <taxon>Spermatophyta</taxon>
        <taxon>Magnoliopsida</taxon>
        <taxon>eudicotyledons</taxon>
        <taxon>Gunneridae</taxon>
        <taxon>Pentapetalae</taxon>
        <taxon>rosids</taxon>
        <taxon>malvids</taxon>
        <taxon>Malvales</taxon>
        <taxon>Malvaceae</taxon>
        <taxon>Grewioideae</taxon>
        <taxon>Apeibeae</taxon>
        <taxon>Corchorus</taxon>
    </lineage>
</organism>
<reference evidence="1 2" key="1">
    <citation type="submission" date="2013-09" db="EMBL/GenBank/DDBJ databases">
        <title>Corchorus capsularis genome sequencing.</title>
        <authorList>
            <person name="Alam M."/>
            <person name="Haque M.S."/>
            <person name="Islam M.S."/>
            <person name="Emdad E.M."/>
            <person name="Islam M.M."/>
            <person name="Ahmed B."/>
            <person name="Halim A."/>
            <person name="Hossen Q.M.M."/>
            <person name="Hossain M.Z."/>
            <person name="Ahmed R."/>
            <person name="Khan M.M."/>
            <person name="Islam R."/>
            <person name="Rashid M.M."/>
            <person name="Khan S.A."/>
            <person name="Rahman M.S."/>
            <person name="Alam M."/>
        </authorList>
    </citation>
    <scope>NUCLEOTIDE SEQUENCE [LARGE SCALE GENOMIC DNA]</scope>
    <source>
        <strain evidence="2">cv. CVL-1</strain>
        <tissue evidence="1">Whole seedling</tissue>
    </source>
</reference>
<keyword evidence="2" id="KW-1185">Reference proteome</keyword>
<dbReference type="AlphaFoldDB" id="A0A1R3IEC7"/>
<comment type="caution">
    <text evidence="1">The sequence shown here is derived from an EMBL/GenBank/DDBJ whole genome shotgun (WGS) entry which is preliminary data.</text>
</comment>
<dbReference type="Proteomes" id="UP000188268">
    <property type="component" value="Unassembled WGS sequence"/>
</dbReference>
<evidence type="ECO:0000313" key="1">
    <source>
        <dbReference type="EMBL" id="OMO80942.1"/>
    </source>
</evidence>